<evidence type="ECO:0000313" key="2">
    <source>
        <dbReference type="Proteomes" id="UP000053593"/>
    </source>
</evidence>
<proteinExistence type="predicted"/>
<dbReference type="Proteomes" id="UP000053593">
    <property type="component" value="Unassembled WGS sequence"/>
</dbReference>
<gene>
    <name evidence="1" type="ORF">GYMLUDRAFT_49942</name>
</gene>
<dbReference type="HOGENOM" id="CLU_115968_3_1_1"/>
<dbReference type="OrthoDB" id="3439489at2759"/>
<dbReference type="AlphaFoldDB" id="A0A0D0AQ74"/>
<accession>A0A0D0AQ74</accession>
<sequence>MVPGGPRPGVEVRWNIEGDPIIGYFARILGAPTAPGFPPYPVNRVFALFKDQQKAERWHFKPYEYYGLNQYVILGHDEGFWVAPEEGGELIYQQLVLQGDIEPRYPPRAVFELRWVESD</sequence>
<organism evidence="1 2">
    <name type="scientific">Collybiopsis luxurians FD-317 M1</name>
    <dbReference type="NCBI Taxonomy" id="944289"/>
    <lineage>
        <taxon>Eukaryota</taxon>
        <taxon>Fungi</taxon>
        <taxon>Dikarya</taxon>
        <taxon>Basidiomycota</taxon>
        <taxon>Agaricomycotina</taxon>
        <taxon>Agaricomycetes</taxon>
        <taxon>Agaricomycetidae</taxon>
        <taxon>Agaricales</taxon>
        <taxon>Marasmiineae</taxon>
        <taxon>Omphalotaceae</taxon>
        <taxon>Collybiopsis</taxon>
        <taxon>Collybiopsis luxurians</taxon>
    </lineage>
</organism>
<dbReference type="EMBL" id="KN834843">
    <property type="protein sequence ID" value="KIK52445.1"/>
    <property type="molecule type" value="Genomic_DNA"/>
</dbReference>
<reference evidence="1 2" key="1">
    <citation type="submission" date="2014-04" db="EMBL/GenBank/DDBJ databases">
        <title>Evolutionary Origins and Diversification of the Mycorrhizal Mutualists.</title>
        <authorList>
            <consortium name="DOE Joint Genome Institute"/>
            <consortium name="Mycorrhizal Genomics Consortium"/>
            <person name="Kohler A."/>
            <person name="Kuo A."/>
            <person name="Nagy L.G."/>
            <person name="Floudas D."/>
            <person name="Copeland A."/>
            <person name="Barry K.W."/>
            <person name="Cichocki N."/>
            <person name="Veneault-Fourrey C."/>
            <person name="LaButti K."/>
            <person name="Lindquist E.A."/>
            <person name="Lipzen A."/>
            <person name="Lundell T."/>
            <person name="Morin E."/>
            <person name="Murat C."/>
            <person name="Riley R."/>
            <person name="Ohm R."/>
            <person name="Sun H."/>
            <person name="Tunlid A."/>
            <person name="Henrissat B."/>
            <person name="Grigoriev I.V."/>
            <person name="Hibbett D.S."/>
            <person name="Martin F."/>
        </authorList>
    </citation>
    <scope>NUCLEOTIDE SEQUENCE [LARGE SCALE GENOMIC DNA]</scope>
    <source>
        <strain evidence="1 2">FD-317 M1</strain>
    </source>
</reference>
<keyword evidence="2" id="KW-1185">Reference proteome</keyword>
<evidence type="ECO:0000313" key="1">
    <source>
        <dbReference type="EMBL" id="KIK52445.1"/>
    </source>
</evidence>
<name>A0A0D0AQ74_9AGAR</name>
<protein>
    <submittedName>
        <fullName evidence="1">Uncharacterized protein</fullName>
    </submittedName>
</protein>
<dbReference type="GO" id="GO:0004867">
    <property type="term" value="F:serine-type endopeptidase inhibitor activity"/>
    <property type="evidence" value="ECO:0007669"/>
    <property type="project" value="InterPro"/>
</dbReference>
<dbReference type="Gene3D" id="2.80.10.50">
    <property type="match status" value="1"/>
</dbReference>